<dbReference type="GO" id="GO:0005737">
    <property type="term" value="C:cytoplasm"/>
    <property type="evidence" value="ECO:0007669"/>
    <property type="project" value="InterPro"/>
</dbReference>
<dbReference type="Proteomes" id="UP000245207">
    <property type="component" value="Unassembled WGS sequence"/>
</dbReference>
<comment type="caution">
    <text evidence="1">The sequence shown here is derived from an EMBL/GenBank/DDBJ whole genome shotgun (WGS) entry which is preliminary data.</text>
</comment>
<keyword evidence="1" id="KW-0031">Aminopeptidase</keyword>
<accession>A0A2U1QKE5</accession>
<gene>
    <name evidence="1" type="ORF">CTI12_AA018550</name>
</gene>
<proteinExistence type="predicted"/>
<dbReference type="AlphaFoldDB" id="A0A2U1QKE5"/>
<dbReference type="InterPro" id="IPR011356">
    <property type="entry name" value="Leucine_aapep/pepB"/>
</dbReference>
<dbReference type="STRING" id="35608.A0A2U1QKE5"/>
<dbReference type="GO" id="GO:0030145">
    <property type="term" value="F:manganese ion binding"/>
    <property type="evidence" value="ECO:0007669"/>
    <property type="project" value="InterPro"/>
</dbReference>
<evidence type="ECO:0000313" key="2">
    <source>
        <dbReference type="Proteomes" id="UP000245207"/>
    </source>
</evidence>
<keyword evidence="1" id="KW-0378">Hydrolase</keyword>
<dbReference type="EMBL" id="PKPP01000066">
    <property type="protein sequence ID" value="PWA98463.1"/>
    <property type="molecule type" value="Genomic_DNA"/>
</dbReference>
<keyword evidence="1" id="KW-0645">Protease</keyword>
<dbReference type="PRINTS" id="PR00481">
    <property type="entry name" value="LAMNOPPTDASE"/>
</dbReference>
<dbReference type="GO" id="GO:0070006">
    <property type="term" value="F:metalloaminopeptidase activity"/>
    <property type="evidence" value="ECO:0007669"/>
    <property type="project" value="InterPro"/>
</dbReference>
<reference evidence="1 2" key="1">
    <citation type="journal article" date="2018" name="Mol. Plant">
        <title>The genome of Artemisia annua provides insight into the evolution of Asteraceae family and artemisinin biosynthesis.</title>
        <authorList>
            <person name="Shen Q."/>
            <person name="Zhang L."/>
            <person name="Liao Z."/>
            <person name="Wang S."/>
            <person name="Yan T."/>
            <person name="Shi P."/>
            <person name="Liu M."/>
            <person name="Fu X."/>
            <person name="Pan Q."/>
            <person name="Wang Y."/>
            <person name="Lv Z."/>
            <person name="Lu X."/>
            <person name="Zhang F."/>
            <person name="Jiang W."/>
            <person name="Ma Y."/>
            <person name="Chen M."/>
            <person name="Hao X."/>
            <person name="Li L."/>
            <person name="Tang Y."/>
            <person name="Lv G."/>
            <person name="Zhou Y."/>
            <person name="Sun X."/>
            <person name="Brodelius P.E."/>
            <person name="Rose J.K.C."/>
            <person name="Tang K."/>
        </authorList>
    </citation>
    <scope>NUCLEOTIDE SEQUENCE [LARGE SCALE GENOMIC DNA]</scope>
    <source>
        <strain evidence="2">cv. Huhao1</strain>
        <tissue evidence="1">Leaf</tissue>
    </source>
</reference>
<keyword evidence="2" id="KW-1185">Reference proteome</keyword>
<sequence length="120" mass="12653">MATATCFYVTYICETSSCVGDGLLMIKMSLSHYGGGYDTKIVPCSIELIKFDMAGSTTVLGATKALGHVKPDGVEFVDLYAIKSSTTRLRLKEEDYTQCCGALGVFNGGWGGSQTAAAKG</sequence>
<name>A0A2U1QKE5_ARTAN</name>
<dbReference type="OrthoDB" id="412814at2759"/>
<evidence type="ECO:0000313" key="1">
    <source>
        <dbReference type="EMBL" id="PWA98463.1"/>
    </source>
</evidence>
<protein>
    <submittedName>
        <fullName evidence="1">Leucine aminopeptidase 3, chloroplastic</fullName>
    </submittedName>
</protein>
<organism evidence="1 2">
    <name type="scientific">Artemisia annua</name>
    <name type="common">Sweet wormwood</name>
    <dbReference type="NCBI Taxonomy" id="35608"/>
    <lineage>
        <taxon>Eukaryota</taxon>
        <taxon>Viridiplantae</taxon>
        <taxon>Streptophyta</taxon>
        <taxon>Embryophyta</taxon>
        <taxon>Tracheophyta</taxon>
        <taxon>Spermatophyta</taxon>
        <taxon>Magnoliopsida</taxon>
        <taxon>eudicotyledons</taxon>
        <taxon>Gunneridae</taxon>
        <taxon>Pentapetalae</taxon>
        <taxon>asterids</taxon>
        <taxon>campanulids</taxon>
        <taxon>Asterales</taxon>
        <taxon>Asteraceae</taxon>
        <taxon>Asteroideae</taxon>
        <taxon>Anthemideae</taxon>
        <taxon>Artemisiinae</taxon>
        <taxon>Artemisia</taxon>
    </lineage>
</organism>